<sequence length="302" mass="33342">ILDADGRIVAILLGRPDGSDWDDAMKEACRVMDQVRARGEKRGVLVAKNKSHCRGNFYTLQAGFTKGPGQKKPGNLAHSKGHRRLLDPIIKNRAIRRMAGFQSSELARYLPKLYHYQTTTMKGLCRTHPELKRPFDNSCFPTVTFNLGPNVVTPEHVDMLNNPFGMCAITSNGIFDHTKGGHIYIELLKIVCEFPSGSTIFLLSGTCGHGNTPIRRDKSRYSMTQYAAGALYRWAAYGHQSAESLLSQPDGARQKREIDGAPGERAAWAMGLLSKADELEQDREDVFGGNSLGVPLSVNHSV</sequence>
<organism evidence="1 2">
    <name type="scientific">Mycena albidolilacea</name>
    <dbReference type="NCBI Taxonomy" id="1033008"/>
    <lineage>
        <taxon>Eukaryota</taxon>
        <taxon>Fungi</taxon>
        <taxon>Dikarya</taxon>
        <taxon>Basidiomycota</taxon>
        <taxon>Agaricomycotina</taxon>
        <taxon>Agaricomycetes</taxon>
        <taxon>Agaricomycetidae</taxon>
        <taxon>Agaricales</taxon>
        <taxon>Marasmiineae</taxon>
        <taxon>Mycenaceae</taxon>
        <taxon>Mycena</taxon>
    </lineage>
</organism>
<dbReference type="EMBL" id="JARIHO010000106">
    <property type="protein sequence ID" value="KAJ7303439.1"/>
    <property type="molecule type" value="Genomic_DNA"/>
</dbReference>
<accession>A0AAD6Z263</accession>
<evidence type="ECO:0000313" key="2">
    <source>
        <dbReference type="Proteomes" id="UP001218218"/>
    </source>
</evidence>
<dbReference type="AlphaFoldDB" id="A0AAD6Z263"/>
<feature type="non-terminal residue" evidence="1">
    <location>
        <position position="1"/>
    </location>
</feature>
<reference evidence="1" key="1">
    <citation type="submission" date="2023-03" db="EMBL/GenBank/DDBJ databases">
        <title>Massive genome expansion in bonnet fungi (Mycena s.s.) driven by repeated elements and novel gene families across ecological guilds.</title>
        <authorList>
            <consortium name="Lawrence Berkeley National Laboratory"/>
            <person name="Harder C.B."/>
            <person name="Miyauchi S."/>
            <person name="Viragh M."/>
            <person name="Kuo A."/>
            <person name="Thoen E."/>
            <person name="Andreopoulos B."/>
            <person name="Lu D."/>
            <person name="Skrede I."/>
            <person name="Drula E."/>
            <person name="Henrissat B."/>
            <person name="Morin E."/>
            <person name="Kohler A."/>
            <person name="Barry K."/>
            <person name="LaButti K."/>
            <person name="Morin E."/>
            <person name="Salamov A."/>
            <person name="Lipzen A."/>
            <person name="Mereny Z."/>
            <person name="Hegedus B."/>
            <person name="Baldrian P."/>
            <person name="Stursova M."/>
            <person name="Weitz H."/>
            <person name="Taylor A."/>
            <person name="Grigoriev I.V."/>
            <person name="Nagy L.G."/>
            <person name="Martin F."/>
            <person name="Kauserud H."/>
        </authorList>
    </citation>
    <scope>NUCLEOTIDE SEQUENCE</scope>
    <source>
        <strain evidence="1">CBHHK002</strain>
    </source>
</reference>
<name>A0AAD6Z263_9AGAR</name>
<dbReference type="Proteomes" id="UP001218218">
    <property type="component" value="Unassembled WGS sequence"/>
</dbReference>
<protein>
    <submittedName>
        <fullName evidence="1">Uncharacterized protein</fullName>
    </submittedName>
</protein>
<comment type="caution">
    <text evidence="1">The sequence shown here is derived from an EMBL/GenBank/DDBJ whole genome shotgun (WGS) entry which is preliminary data.</text>
</comment>
<keyword evidence="2" id="KW-1185">Reference proteome</keyword>
<gene>
    <name evidence="1" type="ORF">DFH08DRAFT_722217</name>
</gene>
<evidence type="ECO:0000313" key="1">
    <source>
        <dbReference type="EMBL" id="KAJ7303439.1"/>
    </source>
</evidence>
<dbReference type="Gene3D" id="3.60.130.30">
    <property type="match status" value="1"/>
</dbReference>
<proteinExistence type="predicted"/>